<organism evidence="1 2">
    <name type="scientific">Coemansia helicoidea</name>
    <dbReference type="NCBI Taxonomy" id="1286919"/>
    <lineage>
        <taxon>Eukaryota</taxon>
        <taxon>Fungi</taxon>
        <taxon>Fungi incertae sedis</taxon>
        <taxon>Zoopagomycota</taxon>
        <taxon>Kickxellomycotina</taxon>
        <taxon>Kickxellomycetes</taxon>
        <taxon>Kickxellales</taxon>
        <taxon>Kickxellaceae</taxon>
        <taxon>Coemansia</taxon>
    </lineage>
</organism>
<gene>
    <name evidence="1" type="ORF">H4R21_003585</name>
</gene>
<evidence type="ECO:0000313" key="2">
    <source>
        <dbReference type="Proteomes" id="UP001140087"/>
    </source>
</evidence>
<dbReference type="Proteomes" id="UP001140087">
    <property type="component" value="Unassembled WGS sequence"/>
</dbReference>
<dbReference type="EMBL" id="JANBUN010001168">
    <property type="protein sequence ID" value="KAJ2799326.1"/>
    <property type="molecule type" value="Genomic_DNA"/>
</dbReference>
<comment type="caution">
    <text evidence="1">The sequence shown here is derived from an EMBL/GenBank/DDBJ whole genome shotgun (WGS) entry which is preliminary data.</text>
</comment>
<protein>
    <submittedName>
        <fullName evidence="1">Uncharacterized protein</fullName>
    </submittedName>
</protein>
<keyword evidence="2" id="KW-1185">Reference proteome</keyword>
<reference evidence="1" key="1">
    <citation type="submission" date="2022-07" db="EMBL/GenBank/DDBJ databases">
        <title>Phylogenomic reconstructions and comparative analyses of Kickxellomycotina fungi.</title>
        <authorList>
            <person name="Reynolds N.K."/>
            <person name="Stajich J.E."/>
            <person name="Barry K."/>
            <person name="Grigoriev I.V."/>
            <person name="Crous P."/>
            <person name="Smith M.E."/>
        </authorList>
    </citation>
    <scope>NUCLEOTIDE SEQUENCE</scope>
    <source>
        <strain evidence="1">BCRC 34780</strain>
    </source>
</reference>
<name>A0ACC1L150_9FUNG</name>
<evidence type="ECO:0000313" key="1">
    <source>
        <dbReference type="EMBL" id="KAJ2799326.1"/>
    </source>
</evidence>
<sequence>MFAAAGGTRRAAVQCARQRAAGRPYASAPAAAAGDGSDGWRGQLVKVERRPFPRFQISHDAGTDEVMHQCKRLQSVAAELKEAPSVERLDGLAAAFLEANVARDRIQAMEAWRKRVLGEFGGDAQAITQVAGVCKQVSRDGSLAHALYKVAAEEGHVEAAFQYGVLLNTRQLVLPNGPSVGKEIIERLAQLKHPESQVVVANYCLQRRRYREAIELLHQAAEHSGVAAFKLGEVYRKAAPPDYTAAEHWYGRAAELGNCEGYFMLGNMRMRGDASAGVPDYESAFHMYEWAAAAGHVESQYNVGACYMEGRGVERSPSLAAEYWRMAAVQQFPMALLRLGKLLLEDKGDPRSLRQAQDLLHTALECSDSDDSIRSEATELLGRLDKAQPNAQCTIL</sequence>
<proteinExistence type="predicted"/>
<accession>A0ACC1L150</accession>